<proteinExistence type="predicted"/>
<accession>Q232Z1</accession>
<feature type="compositionally biased region" description="Polar residues" evidence="1">
    <location>
        <begin position="548"/>
        <end position="557"/>
    </location>
</feature>
<dbReference type="InParanoid" id="Q232Z1"/>
<sequence length="784" mass="91409">MQLMQAQGMQLYQTAAQNNTMTPHNGFQYLLQGYNNLQQLQTAQQPAIMSQPQMQQSTQQQQQYLALYLQQQLQQQRQMMIPQQQYQMMYQLNQQPQINSCFNAQINQNQHLLPTQQSQTQIPNMMYNVQSTFNYPMYVQPIISQSNTAQIQYMPVTNRTESTQNVAKPFDNLTNLNLNIINNGNNVLDQISLIQKENLQNLNISKAFLNQIQTENSSNNNITSILGQENQLQSLNSEKTFNKENVQTLLKENIVLSQTYSLIQKTCQVSMQNDCDELAKPSKATFNNYSENQNLQLSKESNSAKSFSNKNPKRGFRLTNNESKTHQIQQFSPSLSDSPLEAEREKLKGRNPPLISKPIKKMSKDGLFTEDKNSQQSDNLNFQYIKIQKIDSINFNLDESRSKSDTKVLIDNSIKYNFFKDSINIENTNQQQSDNSQDQLNLNKISHKKNQNSETNLLNLVNVKEVSNSKMDETHASVEQSVESIQKDEKEMQMTEIDQNHSSKQNLNQFEANEEKETVNANENKIDIEMFDNIFSHDSEHNLKIQSCSQSQYSPEKNNSESQEHESQHTNDAEKETPKKQLRRKLRVLKQKKFKNLGRKNKEINSEPILKKITKNKEDSFKCPSNIKLENVLPTKTRKQTQKIYKSCETQYKEQAQETQQQQKEIDNVDTFQEATQNIMNQFEKYNIKNLKRDEDLISEFKTFMNNARKNDEYISQLLNPVECDFSDNFIEFLRGPAIKWIKKNVEQSKQGVYYQLINLFKSEDRSSSSLRPRKTRSAYQHYF</sequence>
<evidence type="ECO:0000256" key="1">
    <source>
        <dbReference type="SAM" id="MobiDB-lite"/>
    </source>
</evidence>
<evidence type="ECO:0000313" key="2">
    <source>
        <dbReference type="EMBL" id="EAR91689.2"/>
    </source>
</evidence>
<feature type="compositionally biased region" description="Polar residues" evidence="1">
    <location>
        <begin position="294"/>
        <end position="310"/>
    </location>
</feature>
<reference evidence="3" key="1">
    <citation type="journal article" date="2006" name="PLoS Biol.">
        <title>Macronuclear genome sequence of the ciliate Tetrahymena thermophila, a model eukaryote.</title>
        <authorList>
            <person name="Eisen J.A."/>
            <person name="Coyne R.S."/>
            <person name="Wu M."/>
            <person name="Wu D."/>
            <person name="Thiagarajan M."/>
            <person name="Wortman J.R."/>
            <person name="Badger J.H."/>
            <person name="Ren Q."/>
            <person name="Amedeo P."/>
            <person name="Jones K.M."/>
            <person name="Tallon L.J."/>
            <person name="Delcher A.L."/>
            <person name="Salzberg S.L."/>
            <person name="Silva J.C."/>
            <person name="Haas B.J."/>
            <person name="Majoros W.H."/>
            <person name="Farzad M."/>
            <person name="Carlton J.M."/>
            <person name="Smith R.K. Jr."/>
            <person name="Garg J."/>
            <person name="Pearlman R.E."/>
            <person name="Karrer K.M."/>
            <person name="Sun L."/>
            <person name="Manning G."/>
            <person name="Elde N.C."/>
            <person name="Turkewitz A.P."/>
            <person name="Asai D.J."/>
            <person name="Wilkes D.E."/>
            <person name="Wang Y."/>
            <person name="Cai H."/>
            <person name="Collins K."/>
            <person name="Stewart B.A."/>
            <person name="Lee S.R."/>
            <person name="Wilamowska K."/>
            <person name="Weinberg Z."/>
            <person name="Ruzzo W.L."/>
            <person name="Wloga D."/>
            <person name="Gaertig J."/>
            <person name="Frankel J."/>
            <person name="Tsao C.-C."/>
            <person name="Gorovsky M.A."/>
            <person name="Keeling P.J."/>
            <person name="Waller R.F."/>
            <person name="Patron N.J."/>
            <person name="Cherry J.M."/>
            <person name="Stover N.A."/>
            <person name="Krieger C.J."/>
            <person name="del Toro C."/>
            <person name="Ryder H.F."/>
            <person name="Williamson S.C."/>
            <person name="Barbeau R.A."/>
            <person name="Hamilton E.P."/>
            <person name="Orias E."/>
        </authorList>
    </citation>
    <scope>NUCLEOTIDE SEQUENCE [LARGE SCALE GENOMIC DNA]</scope>
    <source>
        <strain evidence="3">SB210</strain>
    </source>
</reference>
<dbReference type="Proteomes" id="UP000009168">
    <property type="component" value="Unassembled WGS sequence"/>
</dbReference>
<keyword evidence="3" id="KW-1185">Reference proteome</keyword>
<feature type="region of interest" description="Disordered" evidence="1">
    <location>
        <begin position="548"/>
        <end position="585"/>
    </location>
</feature>
<evidence type="ECO:0000313" key="3">
    <source>
        <dbReference type="Proteomes" id="UP000009168"/>
    </source>
</evidence>
<dbReference type="GeneID" id="7822706"/>
<feature type="compositionally biased region" description="Polar residues" evidence="1">
    <location>
        <begin position="318"/>
        <end position="337"/>
    </location>
</feature>
<organism evidence="2 3">
    <name type="scientific">Tetrahymena thermophila (strain SB210)</name>
    <dbReference type="NCBI Taxonomy" id="312017"/>
    <lineage>
        <taxon>Eukaryota</taxon>
        <taxon>Sar</taxon>
        <taxon>Alveolata</taxon>
        <taxon>Ciliophora</taxon>
        <taxon>Intramacronucleata</taxon>
        <taxon>Oligohymenophorea</taxon>
        <taxon>Hymenostomatida</taxon>
        <taxon>Tetrahymenina</taxon>
        <taxon>Tetrahymenidae</taxon>
        <taxon>Tetrahymena</taxon>
    </lineage>
</organism>
<dbReference type="EMBL" id="GG662770">
    <property type="protein sequence ID" value="EAR91689.2"/>
    <property type="molecule type" value="Genomic_DNA"/>
</dbReference>
<dbReference type="HOGENOM" id="CLU_357732_0_0_1"/>
<gene>
    <name evidence="2" type="ORF">TTHERM_00394620</name>
</gene>
<feature type="region of interest" description="Disordered" evidence="1">
    <location>
        <begin position="294"/>
        <end position="359"/>
    </location>
</feature>
<dbReference type="KEGG" id="tet:TTHERM_00394620"/>
<name>Q232Z1_TETTS</name>
<feature type="compositionally biased region" description="Basic and acidic residues" evidence="1">
    <location>
        <begin position="558"/>
        <end position="579"/>
    </location>
</feature>
<dbReference type="AlphaFoldDB" id="Q232Z1"/>
<protein>
    <submittedName>
        <fullName evidence="2">Uncharacterized protein</fullName>
    </submittedName>
</protein>
<dbReference type="RefSeq" id="XP_001011934.2">
    <property type="nucleotide sequence ID" value="XM_001011934.3"/>
</dbReference>